<dbReference type="STRING" id="889306.KP78_25960"/>
<dbReference type="RefSeq" id="WP_041089316.1">
    <property type="nucleotide sequence ID" value="NZ_JXRP01000018.1"/>
</dbReference>
<dbReference type="PROSITE" id="PS51257">
    <property type="entry name" value="PROKAR_LIPOPROTEIN"/>
    <property type="match status" value="1"/>
</dbReference>
<keyword evidence="3" id="KW-1185">Reference proteome</keyword>
<dbReference type="EMBL" id="JXRP01000018">
    <property type="protein sequence ID" value="KIL45052.1"/>
    <property type="molecule type" value="Genomic_DNA"/>
</dbReference>
<dbReference type="InterPro" id="IPR012640">
    <property type="entry name" value="Membr_lipoprot_lipid_attach_CS"/>
</dbReference>
<dbReference type="PATRIC" id="fig|889306.3.peg.2609"/>
<sequence length="144" mass="16938">MKKFLYLIFLMLVLTGCNILTDNKELYYTEVIMESTDKAVQKFINEVKEKNGIYLYQDAGERLFVFLNNVLVEQGSEAIFFSGFDIKNEKDTVNIYFNQETKKDYVNKDLNNQVLYEVKLDKEYDYIKLFSNNEETHFSLVTGG</sequence>
<comment type="caution">
    <text evidence="2">The sequence shown here is derived from an EMBL/GenBank/DDBJ whole genome shotgun (WGS) entry which is preliminary data.</text>
</comment>
<reference evidence="2 3" key="1">
    <citation type="submission" date="2015-01" db="EMBL/GenBank/DDBJ databases">
        <title>Genome sequencing of Jeotgalibacillus soli.</title>
        <authorList>
            <person name="Goh K.M."/>
            <person name="Chan K.-G."/>
            <person name="Yaakop A.S."/>
            <person name="Ee R."/>
            <person name="Gan H.M."/>
            <person name="Chan C.S."/>
        </authorList>
    </citation>
    <scope>NUCLEOTIDE SEQUENCE [LARGE SCALE GENOMIC DNA]</scope>
    <source>
        <strain evidence="2 3">P9</strain>
    </source>
</reference>
<evidence type="ECO:0008006" key="4">
    <source>
        <dbReference type="Google" id="ProtNLM"/>
    </source>
</evidence>
<dbReference type="Pfam" id="PF08139">
    <property type="entry name" value="LPAM_1"/>
    <property type="match status" value="1"/>
</dbReference>
<keyword evidence="1" id="KW-0732">Signal</keyword>
<protein>
    <recommendedName>
        <fullName evidence="4">Lipoprotein</fullName>
    </recommendedName>
</protein>
<name>A0A0C2V7X3_9BACL</name>
<evidence type="ECO:0000256" key="1">
    <source>
        <dbReference type="ARBA" id="ARBA00022729"/>
    </source>
</evidence>
<evidence type="ECO:0000313" key="3">
    <source>
        <dbReference type="Proteomes" id="UP000031938"/>
    </source>
</evidence>
<accession>A0A0C2V7X3</accession>
<organism evidence="2 3">
    <name type="scientific">Jeotgalibacillus soli</name>
    <dbReference type="NCBI Taxonomy" id="889306"/>
    <lineage>
        <taxon>Bacteria</taxon>
        <taxon>Bacillati</taxon>
        <taxon>Bacillota</taxon>
        <taxon>Bacilli</taxon>
        <taxon>Bacillales</taxon>
        <taxon>Caryophanaceae</taxon>
        <taxon>Jeotgalibacillus</taxon>
    </lineage>
</organism>
<proteinExistence type="predicted"/>
<dbReference type="AlphaFoldDB" id="A0A0C2V7X3"/>
<dbReference type="OrthoDB" id="2614098at2"/>
<dbReference type="Proteomes" id="UP000031938">
    <property type="component" value="Unassembled WGS sequence"/>
</dbReference>
<evidence type="ECO:0000313" key="2">
    <source>
        <dbReference type="EMBL" id="KIL45052.1"/>
    </source>
</evidence>
<gene>
    <name evidence="2" type="ORF">KP78_25960</name>
</gene>